<evidence type="ECO:0000256" key="3">
    <source>
        <dbReference type="ARBA" id="ARBA00023027"/>
    </source>
</evidence>
<accession>A0ABW9USX9</accession>
<gene>
    <name evidence="6" type="ORF">GJ685_08710</name>
</gene>
<dbReference type="InterPro" id="IPR001509">
    <property type="entry name" value="Epimerase_deHydtase"/>
</dbReference>
<dbReference type="Pfam" id="PF01370">
    <property type="entry name" value="Epimerase"/>
    <property type="match status" value="1"/>
</dbReference>
<evidence type="ECO:0000256" key="1">
    <source>
        <dbReference type="ARBA" id="ARBA00001911"/>
    </source>
</evidence>
<evidence type="ECO:0000259" key="5">
    <source>
        <dbReference type="Pfam" id="PF01370"/>
    </source>
</evidence>
<dbReference type="SUPFAM" id="SSF51735">
    <property type="entry name" value="NAD(P)-binding Rossmann-fold domains"/>
    <property type="match status" value="1"/>
</dbReference>
<keyword evidence="4" id="KW-0456">Lyase</keyword>
<organism evidence="6 7">
    <name type="scientific">Chlorobium phaeovibrioides</name>
    <dbReference type="NCBI Taxonomy" id="1094"/>
    <lineage>
        <taxon>Bacteria</taxon>
        <taxon>Pseudomonadati</taxon>
        <taxon>Chlorobiota</taxon>
        <taxon>Chlorobiia</taxon>
        <taxon>Chlorobiales</taxon>
        <taxon>Chlorobiaceae</taxon>
        <taxon>Chlorobium/Pelodictyon group</taxon>
        <taxon>Chlorobium</taxon>
    </lineage>
</organism>
<dbReference type="InterPro" id="IPR044516">
    <property type="entry name" value="UXS-like"/>
</dbReference>
<dbReference type="InterPro" id="IPR036291">
    <property type="entry name" value="NAD(P)-bd_dom_sf"/>
</dbReference>
<dbReference type="PANTHER" id="PTHR43078:SF6">
    <property type="entry name" value="UDP-GLUCURONIC ACID DECARBOXYLASE 1"/>
    <property type="match status" value="1"/>
</dbReference>
<evidence type="ECO:0000256" key="2">
    <source>
        <dbReference type="ARBA" id="ARBA00022793"/>
    </source>
</evidence>
<evidence type="ECO:0000313" key="6">
    <source>
        <dbReference type="EMBL" id="MWV55134.1"/>
    </source>
</evidence>
<keyword evidence="3" id="KW-0520">NAD</keyword>
<comment type="caution">
    <text evidence="6">The sequence shown here is derived from an EMBL/GenBank/DDBJ whole genome shotgun (WGS) entry which is preliminary data.</text>
</comment>
<keyword evidence="7" id="KW-1185">Reference proteome</keyword>
<proteinExistence type="predicted"/>
<dbReference type="Gene3D" id="3.40.50.720">
    <property type="entry name" value="NAD(P)-binding Rossmann-like Domain"/>
    <property type="match status" value="1"/>
</dbReference>
<evidence type="ECO:0000256" key="4">
    <source>
        <dbReference type="ARBA" id="ARBA00023239"/>
    </source>
</evidence>
<feature type="domain" description="NAD-dependent epimerase/dehydratase" evidence="5">
    <location>
        <begin position="16"/>
        <end position="259"/>
    </location>
</feature>
<sequence>MNASTNDTGTDRRLNVLITGGAGFIGSHLADMHLQKGDSVTIVDNLSTGSLRNIAGFRKHPDLQFHKADILYWEGIDDAMHWADRVYHMAAVVGVKKVLSDPRVVMATNIAGTERIFRVASRANPDIEMIIPSSSEVYGFSGKPFFSESDDIVLRPLDHHRWIYAVSKLADEYLAMAYRKHSAAKVVVVRLFNTVGPNQTGRYGMVVPTFISQAVAGEPLTIYGNGHQARSFCDVRDTVVALDRLACNPQAQGEIVNVGSDAERSIRELAELIVERAGSSSPLRFISYADAYGEHFEDHMHRRPDIRKLHSLTGFWHHWQFNDTLDDLILRERERRAVQDHTVGVDG</sequence>
<evidence type="ECO:0000313" key="7">
    <source>
        <dbReference type="Proteomes" id="UP000489351"/>
    </source>
</evidence>
<dbReference type="RefSeq" id="WP_160460315.1">
    <property type="nucleotide sequence ID" value="NZ_WUBZ01000050.1"/>
</dbReference>
<name>A0ABW9USX9_CHLPH</name>
<protein>
    <submittedName>
        <fullName evidence="6">NAD-dependent epimerase/dehydratase family protein</fullName>
    </submittedName>
</protein>
<dbReference type="PANTHER" id="PTHR43078">
    <property type="entry name" value="UDP-GLUCURONIC ACID DECARBOXYLASE-RELATED"/>
    <property type="match status" value="1"/>
</dbReference>
<dbReference type="Proteomes" id="UP000489351">
    <property type="component" value="Unassembled WGS sequence"/>
</dbReference>
<dbReference type="EMBL" id="WUBZ01000050">
    <property type="protein sequence ID" value="MWV55134.1"/>
    <property type="molecule type" value="Genomic_DNA"/>
</dbReference>
<keyword evidence="2" id="KW-0210">Decarboxylase</keyword>
<comment type="cofactor">
    <cofactor evidence="1">
        <name>NAD(+)</name>
        <dbReference type="ChEBI" id="CHEBI:57540"/>
    </cofactor>
</comment>
<reference evidence="6 7" key="1">
    <citation type="submission" date="2019-11" db="EMBL/GenBank/DDBJ databases">
        <title>Green- and brown-colored morphotypes of Chlorobia in the stratified aquatic ecosystems of Kandalaksha Gulf (White Sea): A model for study of the accessory genome evolution.</title>
        <authorList>
            <person name="Grouzdev D.S."/>
        </authorList>
    </citation>
    <scope>NUCLEOTIDE SEQUENCE [LARGE SCALE GENOMIC DNA]</scope>
    <source>
        <strain evidence="6 7">ZM</strain>
    </source>
</reference>